<dbReference type="SUPFAM" id="SSF53955">
    <property type="entry name" value="Lysozyme-like"/>
    <property type="match status" value="1"/>
</dbReference>
<protein>
    <submittedName>
        <fullName evidence="3">LT_GEWL domain containing protein</fullName>
    </submittedName>
</protein>
<evidence type="ECO:0000259" key="1">
    <source>
        <dbReference type="Pfam" id="PF01464"/>
    </source>
</evidence>
<organism evidence="3">
    <name type="scientific">uncultured Caudovirales phage</name>
    <dbReference type="NCBI Taxonomy" id="2100421"/>
    <lineage>
        <taxon>Viruses</taxon>
        <taxon>Duplodnaviria</taxon>
        <taxon>Heunggongvirae</taxon>
        <taxon>Uroviricota</taxon>
        <taxon>Caudoviricetes</taxon>
        <taxon>Peduoviridae</taxon>
        <taxon>Maltschvirus</taxon>
        <taxon>Maltschvirus maltsch</taxon>
    </lineage>
</organism>
<sequence>MAAPIQFAPGITPDRLSPTARMMLNGIALSSGLPSINVTSTHRDPFGNDRVGGAKDSQHIFGKAIDVDVSKMTDDQKRQFLDSAIQNGARGIGIYSSGNTIHIDVRPNATFWGPDPSAPYAGQPVEKAPAWAQASLRNLFAQGGGVVAPPPSLGTIRDNITAAASAFNVEPGLLMAIARKESRFNPNEENSRSSAKGLFQFTSGTWDYLKTRYGRALGMPEDASPKDPRWASAMAAALVLQNKDYMEKSLGRTVTNGEIYLGHFLGAGGATSMIKLRDSQPDAPAALVFADAAVSNPNVFYDKDGSPRSVTQVYNLMTQLDVKGESDLLNVAATTQAATVAQNQANAEAAKNSAIANAVTYTPVTSARPAVQQLNPTQKLGSDMEAAIAARVGNTRGLMG</sequence>
<gene>
    <name evidence="3" type="ORF">UFOVP375_34</name>
</gene>
<evidence type="ECO:0000259" key="2">
    <source>
        <dbReference type="Pfam" id="PF08291"/>
    </source>
</evidence>
<proteinExistence type="predicted"/>
<dbReference type="SUPFAM" id="SSF55166">
    <property type="entry name" value="Hedgehog/DD-peptidase"/>
    <property type="match status" value="1"/>
</dbReference>
<feature type="domain" description="Transglycosylase SLT" evidence="1">
    <location>
        <begin position="159"/>
        <end position="243"/>
    </location>
</feature>
<dbReference type="InterPro" id="IPR008258">
    <property type="entry name" value="Transglycosylase_SLT_dom_1"/>
</dbReference>
<dbReference type="EMBL" id="LR798464">
    <property type="protein sequence ID" value="CAB5238752.1"/>
    <property type="molecule type" value="Genomic_DNA"/>
</dbReference>
<dbReference type="InterPro" id="IPR009045">
    <property type="entry name" value="Zn_M74/Hedgehog-like"/>
</dbReference>
<accession>A0A6J7XLY2</accession>
<dbReference type="Gene3D" id="3.30.1380.10">
    <property type="match status" value="1"/>
</dbReference>
<dbReference type="Pfam" id="PF08291">
    <property type="entry name" value="Peptidase_M15_3"/>
    <property type="match status" value="1"/>
</dbReference>
<dbReference type="Pfam" id="PF01464">
    <property type="entry name" value="SLT"/>
    <property type="match status" value="1"/>
</dbReference>
<feature type="domain" description="Peptidase M15A C-terminal" evidence="2">
    <location>
        <begin position="32"/>
        <end position="104"/>
    </location>
</feature>
<dbReference type="Gene3D" id="1.10.530.10">
    <property type="match status" value="1"/>
</dbReference>
<dbReference type="InterPro" id="IPR013230">
    <property type="entry name" value="Peptidase_M15A_C"/>
</dbReference>
<dbReference type="InterPro" id="IPR023346">
    <property type="entry name" value="Lysozyme-like_dom_sf"/>
</dbReference>
<reference evidence="3" key="1">
    <citation type="submission" date="2020-05" db="EMBL/GenBank/DDBJ databases">
        <authorList>
            <person name="Chiriac C."/>
            <person name="Salcher M."/>
            <person name="Ghai R."/>
            <person name="Kavagutti S V."/>
        </authorList>
    </citation>
    <scope>NUCLEOTIDE SEQUENCE</scope>
</reference>
<name>A0A6J7XLY2_9CAUD</name>
<evidence type="ECO:0000313" key="3">
    <source>
        <dbReference type="EMBL" id="CAB5238752.1"/>
    </source>
</evidence>